<evidence type="ECO:0008006" key="3">
    <source>
        <dbReference type="Google" id="ProtNLM"/>
    </source>
</evidence>
<dbReference type="Gene3D" id="2.80.10.50">
    <property type="match status" value="1"/>
</dbReference>
<evidence type="ECO:0000313" key="2">
    <source>
        <dbReference type="Proteomes" id="UP001221757"/>
    </source>
</evidence>
<reference evidence="1" key="1">
    <citation type="submission" date="2023-03" db="EMBL/GenBank/DDBJ databases">
        <title>Massive genome expansion in bonnet fungi (Mycena s.s.) driven by repeated elements and novel gene families across ecological guilds.</title>
        <authorList>
            <consortium name="Lawrence Berkeley National Laboratory"/>
            <person name="Harder C.B."/>
            <person name="Miyauchi S."/>
            <person name="Viragh M."/>
            <person name="Kuo A."/>
            <person name="Thoen E."/>
            <person name="Andreopoulos B."/>
            <person name="Lu D."/>
            <person name="Skrede I."/>
            <person name="Drula E."/>
            <person name="Henrissat B."/>
            <person name="Morin E."/>
            <person name="Kohler A."/>
            <person name="Barry K."/>
            <person name="LaButti K."/>
            <person name="Morin E."/>
            <person name="Salamov A."/>
            <person name="Lipzen A."/>
            <person name="Mereny Z."/>
            <person name="Hegedus B."/>
            <person name="Baldrian P."/>
            <person name="Stursova M."/>
            <person name="Weitz H."/>
            <person name="Taylor A."/>
            <person name="Grigoriev I.V."/>
            <person name="Nagy L.G."/>
            <person name="Martin F."/>
            <person name="Kauserud H."/>
        </authorList>
    </citation>
    <scope>NUCLEOTIDE SEQUENCE</scope>
    <source>
        <strain evidence="1">CBHHK067</strain>
    </source>
</reference>
<dbReference type="SUPFAM" id="SSF50370">
    <property type="entry name" value="Ricin B-like lectins"/>
    <property type="match status" value="1"/>
</dbReference>
<accession>A0AAD7GT83</accession>
<comment type="caution">
    <text evidence="1">The sequence shown here is derived from an EMBL/GenBank/DDBJ whole genome shotgun (WGS) entry which is preliminary data.</text>
</comment>
<dbReference type="Proteomes" id="UP001221757">
    <property type="component" value="Unassembled WGS sequence"/>
</dbReference>
<name>A0AAD7GT83_MYCRO</name>
<protein>
    <recommendedName>
        <fullName evidence="3">Ricin B lectin domain-containing protein</fullName>
    </recommendedName>
</protein>
<dbReference type="AlphaFoldDB" id="A0AAD7GT83"/>
<sequence length="73" mass="7909">MSPATRINDGTKLILSPCITGNAAQEWSHETGIINNRNIPKSCIDLTNGDETPGNQFQMWTCALLTGTTDDTN</sequence>
<dbReference type="InterPro" id="IPR035992">
    <property type="entry name" value="Ricin_B-like_lectins"/>
</dbReference>
<evidence type="ECO:0000313" key="1">
    <source>
        <dbReference type="EMBL" id="KAJ7704871.1"/>
    </source>
</evidence>
<gene>
    <name evidence="1" type="ORF">B0H17DRAFT_1038690</name>
</gene>
<dbReference type="EMBL" id="JARKIE010000009">
    <property type="protein sequence ID" value="KAJ7704871.1"/>
    <property type="molecule type" value="Genomic_DNA"/>
</dbReference>
<organism evidence="1 2">
    <name type="scientific">Mycena rosella</name>
    <name type="common">Pink bonnet</name>
    <name type="synonym">Agaricus rosellus</name>
    <dbReference type="NCBI Taxonomy" id="1033263"/>
    <lineage>
        <taxon>Eukaryota</taxon>
        <taxon>Fungi</taxon>
        <taxon>Dikarya</taxon>
        <taxon>Basidiomycota</taxon>
        <taxon>Agaricomycotina</taxon>
        <taxon>Agaricomycetes</taxon>
        <taxon>Agaricomycetidae</taxon>
        <taxon>Agaricales</taxon>
        <taxon>Marasmiineae</taxon>
        <taxon>Mycenaceae</taxon>
        <taxon>Mycena</taxon>
    </lineage>
</organism>
<proteinExistence type="predicted"/>
<keyword evidence="2" id="KW-1185">Reference proteome</keyword>